<gene>
    <name evidence="2" type="ORF">KDD93_08495</name>
</gene>
<accession>A0ABS5HKJ6</accession>
<keyword evidence="1" id="KW-0732">Signal</keyword>
<dbReference type="RefSeq" id="WP_212142428.1">
    <property type="nucleotide sequence ID" value="NZ_JAGSSW010000009.1"/>
</dbReference>
<dbReference type="PANTHER" id="PTHR36302:SF1">
    <property type="entry name" value="COPPER CHAPERONE PCU(A)C"/>
    <property type="match status" value="1"/>
</dbReference>
<evidence type="ECO:0000256" key="1">
    <source>
        <dbReference type="SAM" id="SignalP"/>
    </source>
</evidence>
<name>A0ABS5HKJ6_9BACT</name>
<dbReference type="SUPFAM" id="SSF110087">
    <property type="entry name" value="DR1885-like metal-binding protein"/>
    <property type="match status" value="1"/>
</dbReference>
<dbReference type="InterPro" id="IPR058248">
    <property type="entry name" value="Lxx211020-like"/>
</dbReference>
<dbReference type="EMBL" id="JAGSSW010000009">
    <property type="protein sequence ID" value="MBR8464596.1"/>
    <property type="molecule type" value="Genomic_DNA"/>
</dbReference>
<reference evidence="2 3" key="1">
    <citation type="submission" date="2021-04" db="EMBL/GenBank/DDBJ databases">
        <title>Molecular and phenotypic characterization and identification of bacterial isolates recovered from the Anatolian ground squirrels (Spermophilus xanthoprymnus) and which have the potential to form a new species in the Campylobacter genus.</title>
        <authorList>
            <person name="Aydin F."/>
            <person name="Abay S."/>
            <person name="Kayman T."/>
            <person name="Karakaya E."/>
            <person name="Mustak H.K."/>
            <person name="Mustak I.B."/>
            <person name="Bilgin N."/>
            <person name="Duzler A."/>
            <person name="Sahin O."/>
            <person name="Guran O."/>
            <person name="Saticioglu I.B."/>
        </authorList>
    </citation>
    <scope>NUCLEOTIDE SEQUENCE [LARGE SCALE GENOMIC DNA]</scope>
    <source>
        <strain evidence="3">faydin-G24</strain>
    </source>
</reference>
<comment type="caution">
    <text evidence="2">The sequence shown here is derived from an EMBL/GenBank/DDBJ whole genome shotgun (WGS) entry which is preliminary data.</text>
</comment>
<protein>
    <submittedName>
        <fullName evidence="2">Copper chaperone PCu(A)C</fullName>
    </submittedName>
</protein>
<keyword evidence="3" id="KW-1185">Reference proteome</keyword>
<sequence>MKKIIMSAIIATFGISALMASDISLDNVRARTTKPGSNNSAIFMDIKNKSNKDIKLLQAHSSVCANTEIHTHKMENGMMSMMQIDNINIAKNSETKLAPGGLHIMLINLNRPLNDGDKVDVELEFDNGEKIKLDDVKVTPNFK</sequence>
<evidence type="ECO:0000313" key="3">
    <source>
        <dbReference type="Proteomes" id="UP000682951"/>
    </source>
</evidence>
<dbReference type="Pfam" id="PF04314">
    <property type="entry name" value="PCuAC"/>
    <property type="match status" value="1"/>
</dbReference>
<organism evidence="2 3">
    <name type="scientific">Campylobacter anatolicus</name>
    <dbReference type="NCBI Taxonomy" id="2829105"/>
    <lineage>
        <taxon>Bacteria</taxon>
        <taxon>Pseudomonadati</taxon>
        <taxon>Campylobacterota</taxon>
        <taxon>Epsilonproteobacteria</taxon>
        <taxon>Campylobacterales</taxon>
        <taxon>Campylobacteraceae</taxon>
        <taxon>Campylobacter</taxon>
    </lineage>
</organism>
<proteinExistence type="predicted"/>
<feature type="chain" id="PRO_5046386098" evidence="1">
    <location>
        <begin position="21"/>
        <end position="143"/>
    </location>
</feature>
<dbReference type="InterPro" id="IPR007410">
    <property type="entry name" value="LpqE-like"/>
</dbReference>
<evidence type="ECO:0000313" key="2">
    <source>
        <dbReference type="EMBL" id="MBR8464596.1"/>
    </source>
</evidence>
<dbReference type="Gene3D" id="2.60.40.1890">
    <property type="entry name" value="PCu(A)C copper chaperone"/>
    <property type="match status" value="1"/>
</dbReference>
<dbReference type="PANTHER" id="PTHR36302">
    <property type="entry name" value="BLR7088 PROTEIN"/>
    <property type="match status" value="1"/>
</dbReference>
<dbReference type="Proteomes" id="UP000682951">
    <property type="component" value="Unassembled WGS sequence"/>
</dbReference>
<dbReference type="InterPro" id="IPR036182">
    <property type="entry name" value="PCuAC_sf"/>
</dbReference>
<feature type="signal peptide" evidence="1">
    <location>
        <begin position="1"/>
        <end position="20"/>
    </location>
</feature>